<keyword evidence="1" id="KW-1133">Transmembrane helix</keyword>
<dbReference type="InParanoid" id="C0NGB9"/>
<dbReference type="AlphaFoldDB" id="C0NGB9"/>
<dbReference type="GeneID" id="69035407"/>
<dbReference type="EMBL" id="GG663365">
    <property type="protein sequence ID" value="EEH08854.1"/>
    <property type="molecule type" value="Genomic_DNA"/>
</dbReference>
<feature type="transmembrane region" description="Helical" evidence="1">
    <location>
        <begin position="502"/>
        <end position="525"/>
    </location>
</feature>
<feature type="transmembrane region" description="Helical" evidence="1">
    <location>
        <begin position="90"/>
        <end position="118"/>
    </location>
</feature>
<evidence type="ECO:0000313" key="2">
    <source>
        <dbReference type="EMBL" id="EEH08854.1"/>
    </source>
</evidence>
<dbReference type="RefSeq" id="XP_045289335.1">
    <property type="nucleotide sequence ID" value="XM_045429440.1"/>
</dbReference>
<reference evidence="2" key="1">
    <citation type="submission" date="2009-02" db="EMBL/GenBank/DDBJ databases">
        <title>The Genome Sequence of Ajellomyces capsulatus strain G186AR.</title>
        <authorList>
            <consortium name="The Broad Institute Genome Sequencing Platform"/>
            <person name="Champion M."/>
            <person name="Cuomo C."/>
            <person name="Ma L.-J."/>
            <person name="Henn M.R."/>
            <person name="Sil A."/>
            <person name="Goldman B."/>
            <person name="Young S.K."/>
            <person name="Kodira C.D."/>
            <person name="Zeng Q."/>
            <person name="Koehrsen M."/>
            <person name="Alvarado L."/>
            <person name="Berlin A."/>
            <person name="Borenstein D."/>
            <person name="Chen Z."/>
            <person name="Engels R."/>
            <person name="Freedman E."/>
            <person name="Gellesch M."/>
            <person name="Goldberg J."/>
            <person name="Griggs A."/>
            <person name="Gujja S."/>
            <person name="Heiman D."/>
            <person name="Hepburn T."/>
            <person name="Howarth C."/>
            <person name="Jen D."/>
            <person name="Larson L."/>
            <person name="Lewis B."/>
            <person name="Mehta T."/>
            <person name="Park D."/>
            <person name="Pearson M."/>
            <person name="Roberts A."/>
            <person name="Saif S."/>
            <person name="Shea T."/>
            <person name="Shenoy N."/>
            <person name="Sisk P."/>
            <person name="Stolte C."/>
            <person name="Sykes S."/>
            <person name="Walk T."/>
            <person name="White J."/>
            <person name="Yandava C."/>
            <person name="Klein B."/>
            <person name="McEwen J.G."/>
            <person name="Puccia R."/>
            <person name="Goldman G.H."/>
            <person name="Felipe M.S."/>
            <person name="Nino-Vega G."/>
            <person name="San-Blas G."/>
            <person name="Taylor J."/>
            <person name="Mendoza L."/>
            <person name="Galagan J."/>
            <person name="Nusbaum C."/>
            <person name="Birren B."/>
        </authorList>
    </citation>
    <scope>NUCLEOTIDE SEQUENCE</scope>
    <source>
        <strain evidence="2">G186AR</strain>
    </source>
</reference>
<feature type="transmembrane region" description="Helical" evidence="1">
    <location>
        <begin position="53"/>
        <end position="78"/>
    </location>
</feature>
<feature type="transmembrane region" description="Helical" evidence="1">
    <location>
        <begin position="150"/>
        <end position="171"/>
    </location>
</feature>
<dbReference type="HOGENOM" id="CLU_015092_4_0_1"/>
<dbReference type="Proteomes" id="UP000001631">
    <property type="component" value="Unassembled WGS sequence"/>
</dbReference>
<dbReference type="InterPro" id="IPR021514">
    <property type="entry name" value="DUF3176"/>
</dbReference>
<evidence type="ECO:0000313" key="3">
    <source>
        <dbReference type="Proteomes" id="UP000001631"/>
    </source>
</evidence>
<dbReference type="PANTHER" id="PTHR35394">
    <property type="entry name" value="DUF3176 DOMAIN-CONTAINING PROTEIN"/>
    <property type="match status" value="1"/>
</dbReference>
<evidence type="ECO:0008006" key="4">
    <source>
        <dbReference type="Google" id="ProtNLM"/>
    </source>
</evidence>
<sequence length="596" mass="66121">MSHSYQFLQGKTSREAVSAVSEEPDTSNEDISANATFNDLWRRNWYSRLVLDWWLWEIGACALSLLALAATIAVLVVYSEKNVPELPKYITFNAIISVLANAIRVSILVVIAACISQLKWLWMKDMRRLQDLQIFDDASRGPLGSLHMLFYLRGGHLASLGAVITILAVALEPFMQQLIVYPVRLVYRESGKASILRTDNVSYAAQGQNGFRMDASLDKGIMNAIYNGDSAPSLEPFCSTGNCTWPVFHSIGVCSRCIDMADQVKLEGACTPGDFLEMKKNCTISFQHGIPVVNPYDGVGAASYIAWLLNYKLEDPTVLLAGTPYIDGNFAGVNNPLFALGWLEIDYSSLTNTTPISRAMECMFTYCLQRYNVSVESGVSTIKTEPVHLASMNQLSGWNVTAPLLPDKDKEKTTTFVVDDSAGHSLWKSLILDLVGNATTWVESTEYFIPSNTFIGTARAVNDKVHMMESIAQSVTYSILEPSNQTMTGLVGLPEQFMHVRWGWIALPTFIVLATILCLCLVMMCTKRHNVKMWKSSSLALLYHGFGKPVEDDGRRFTRLSDMTHNAANSRARLAPSGNYTWELQVSEGGVVDRAR</sequence>
<keyword evidence="1" id="KW-0812">Transmembrane</keyword>
<accession>C0NGB9</accession>
<proteinExistence type="predicted"/>
<dbReference type="STRING" id="447093.C0NGB9"/>
<keyword evidence="1" id="KW-0472">Membrane</keyword>
<name>C0NGB9_AJECG</name>
<dbReference type="VEuPathDB" id="FungiDB:I7I50_10725"/>
<keyword evidence="3" id="KW-1185">Reference proteome</keyword>
<organism evidence="2 3">
    <name type="scientific">Ajellomyces capsulatus (strain G186AR / H82 / ATCC MYA-2454 / RMSCC 2432)</name>
    <name type="common">Darling's disease fungus</name>
    <name type="synonym">Histoplasma capsulatum</name>
    <dbReference type="NCBI Taxonomy" id="447093"/>
    <lineage>
        <taxon>Eukaryota</taxon>
        <taxon>Fungi</taxon>
        <taxon>Dikarya</taxon>
        <taxon>Ascomycota</taxon>
        <taxon>Pezizomycotina</taxon>
        <taxon>Eurotiomycetes</taxon>
        <taxon>Eurotiomycetidae</taxon>
        <taxon>Onygenales</taxon>
        <taxon>Ajellomycetaceae</taxon>
        <taxon>Histoplasma</taxon>
    </lineage>
</organism>
<protein>
    <recommendedName>
        <fullName evidence="4">DUF3176 domain containing protein</fullName>
    </recommendedName>
</protein>
<dbReference type="PANTHER" id="PTHR35394:SF5">
    <property type="entry name" value="DUF3176 DOMAIN-CONTAINING PROTEIN"/>
    <property type="match status" value="1"/>
</dbReference>
<evidence type="ECO:0000256" key="1">
    <source>
        <dbReference type="SAM" id="Phobius"/>
    </source>
</evidence>
<dbReference type="Pfam" id="PF11374">
    <property type="entry name" value="DUF3176"/>
    <property type="match status" value="1"/>
</dbReference>
<gene>
    <name evidence="2" type="ORF">HCBG_02391</name>
</gene>